<evidence type="ECO:0000256" key="3">
    <source>
        <dbReference type="ARBA" id="ARBA00022833"/>
    </source>
</evidence>
<sequence length="284" mass="31653">MKAWQISEQRPEAASREKRSAAAAASAINNVSSCGPEVFRCIDALKQLKDFPATPTVVESIQLTRKLFPLTKHPNIKIRTAASAVVQMWNNRISANKESKKSLSDHHQDTKETKTVVRGSLVIRLKLPRKPIAEKSDAATMFPAHKKVSLTSPRNTDISRDKVRKLVLDSLDNKAVAEASGATVIDPSVLATTIESVMFKAMGSFNGPNKLKYRSILFNLKDPKNPDFRSKVLRGKVSPEALVSMTAEEMASHQRQKESKQIRKKALSKKHIEVEYQEPQEMDP</sequence>
<feature type="compositionally biased region" description="Acidic residues" evidence="5">
    <location>
        <begin position="275"/>
        <end position="284"/>
    </location>
</feature>
<dbReference type="GO" id="GO:0003746">
    <property type="term" value="F:translation elongation factor activity"/>
    <property type="evidence" value="ECO:0007669"/>
    <property type="project" value="UniProtKB-KW"/>
</dbReference>
<reference evidence="7 8" key="1">
    <citation type="journal article" date="2020" name="Nat. Commun.">
        <title>Genome of Tripterygium wilfordii and identification of cytochrome P450 involved in triptolide biosynthesis.</title>
        <authorList>
            <person name="Tu L."/>
            <person name="Su P."/>
            <person name="Zhang Z."/>
            <person name="Gao L."/>
            <person name="Wang J."/>
            <person name="Hu T."/>
            <person name="Zhou J."/>
            <person name="Zhang Y."/>
            <person name="Zhao Y."/>
            <person name="Liu Y."/>
            <person name="Song Y."/>
            <person name="Tong Y."/>
            <person name="Lu Y."/>
            <person name="Yang J."/>
            <person name="Xu C."/>
            <person name="Jia M."/>
            <person name="Peters R.J."/>
            <person name="Huang L."/>
            <person name="Gao W."/>
        </authorList>
    </citation>
    <scope>NUCLEOTIDE SEQUENCE [LARGE SCALE GENOMIC DNA]</scope>
    <source>
        <strain evidence="8">cv. XIE 37</strain>
        <tissue evidence="7">Leaf</tissue>
    </source>
</reference>
<dbReference type="InterPro" id="IPR003618">
    <property type="entry name" value="TFIIS_cen_dom"/>
</dbReference>
<evidence type="ECO:0000256" key="2">
    <source>
        <dbReference type="ARBA" id="ARBA00022771"/>
    </source>
</evidence>
<dbReference type="InterPro" id="IPR036575">
    <property type="entry name" value="TFIIS_cen_dom_sf"/>
</dbReference>
<evidence type="ECO:0000256" key="5">
    <source>
        <dbReference type="SAM" id="MobiDB-lite"/>
    </source>
</evidence>
<name>A0A7J7BYT2_TRIWF</name>
<dbReference type="AlphaFoldDB" id="A0A7J7BYT2"/>
<proteinExistence type="predicted"/>
<dbReference type="SMART" id="SM00509">
    <property type="entry name" value="TFS2N"/>
    <property type="match status" value="1"/>
</dbReference>
<keyword evidence="7" id="KW-0251">Elongation factor</keyword>
<evidence type="ECO:0000313" key="7">
    <source>
        <dbReference type="EMBL" id="KAF5726845.1"/>
    </source>
</evidence>
<dbReference type="SUPFAM" id="SSF47676">
    <property type="entry name" value="Conserved domain common to transcription factors TFIIS, elongin A, CRSP70"/>
    <property type="match status" value="1"/>
</dbReference>
<accession>A0A7J7BYT2</accession>
<dbReference type="Pfam" id="PF07500">
    <property type="entry name" value="TFIIS_M"/>
    <property type="match status" value="1"/>
</dbReference>
<evidence type="ECO:0000256" key="1">
    <source>
        <dbReference type="ARBA" id="ARBA00022723"/>
    </source>
</evidence>
<dbReference type="Gene3D" id="1.20.930.10">
    <property type="entry name" value="Conserved domain common to transcription factors TFIIS, elongin A, CRSP70"/>
    <property type="match status" value="1"/>
</dbReference>
<dbReference type="PANTHER" id="PTHR11477:SF0">
    <property type="entry name" value="IP08861P-RELATED"/>
    <property type="match status" value="1"/>
</dbReference>
<keyword evidence="7" id="KW-0648">Protein biosynthesis</keyword>
<comment type="caution">
    <text evidence="7">The sequence shown here is derived from an EMBL/GenBank/DDBJ whole genome shotgun (WGS) entry which is preliminary data.</text>
</comment>
<gene>
    <name evidence="7" type="ORF">HS088_TW22G00529</name>
</gene>
<dbReference type="SMART" id="SM00510">
    <property type="entry name" value="TFS2M"/>
    <property type="match status" value="1"/>
</dbReference>
<feature type="domain" description="TFIIS central" evidence="6">
    <location>
        <begin position="159"/>
        <end position="278"/>
    </location>
</feature>
<dbReference type="SUPFAM" id="SSF46942">
    <property type="entry name" value="Elongation factor TFIIS domain 2"/>
    <property type="match status" value="1"/>
</dbReference>
<dbReference type="InterPro" id="IPR035100">
    <property type="entry name" value="TF_IIS-typ"/>
</dbReference>
<dbReference type="Proteomes" id="UP000593562">
    <property type="component" value="Unassembled WGS sequence"/>
</dbReference>
<feature type="region of interest" description="Disordered" evidence="5">
    <location>
        <begin position="248"/>
        <end position="284"/>
    </location>
</feature>
<dbReference type="PROSITE" id="PS51321">
    <property type="entry name" value="TFIIS_CENTRAL"/>
    <property type="match status" value="1"/>
</dbReference>
<dbReference type="GO" id="GO:0008270">
    <property type="term" value="F:zinc ion binding"/>
    <property type="evidence" value="ECO:0007669"/>
    <property type="project" value="UniProtKB-KW"/>
</dbReference>
<dbReference type="EMBL" id="JAAARO010000022">
    <property type="protein sequence ID" value="KAF5726845.1"/>
    <property type="molecule type" value="Genomic_DNA"/>
</dbReference>
<keyword evidence="4" id="KW-0539">Nucleus</keyword>
<evidence type="ECO:0000313" key="8">
    <source>
        <dbReference type="Proteomes" id="UP000593562"/>
    </source>
</evidence>
<dbReference type="InterPro" id="IPR003617">
    <property type="entry name" value="TFIIS/CRSP70_N_sub"/>
</dbReference>
<dbReference type="Gene3D" id="1.10.472.30">
    <property type="entry name" value="Transcription elongation factor S-II, central domain"/>
    <property type="match status" value="1"/>
</dbReference>
<organism evidence="7 8">
    <name type="scientific">Tripterygium wilfordii</name>
    <name type="common">Thunder God vine</name>
    <dbReference type="NCBI Taxonomy" id="458696"/>
    <lineage>
        <taxon>Eukaryota</taxon>
        <taxon>Viridiplantae</taxon>
        <taxon>Streptophyta</taxon>
        <taxon>Embryophyta</taxon>
        <taxon>Tracheophyta</taxon>
        <taxon>Spermatophyta</taxon>
        <taxon>Magnoliopsida</taxon>
        <taxon>eudicotyledons</taxon>
        <taxon>Gunneridae</taxon>
        <taxon>Pentapetalae</taxon>
        <taxon>rosids</taxon>
        <taxon>fabids</taxon>
        <taxon>Celastrales</taxon>
        <taxon>Celastraceae</taxon>
        <taxon>Tripterygium</taxon>
    </lineage>
</organism>
<keyword evidence="3" id="KW-0862">Zinc</keyword>
<evidence type="ECO:0000256" key="4">
    <source>
        <dbReference type="ARBA" id="ARBA00023242"/>
    </source>
</evidence>
<keyword evidence="1" id="KW-0479">Metal-binding</keyword>
<dbReference type="GO" id="GO:0005634">
    <property type="term" value="C:nucleus"/>
    <property type="evidence" value="ECO:0007669"/>
    <property type="project" value="InterPro"/>
</dbReference>
<dbReference type="PANTHER" id="PTHR11477">
    <property type="entry name" value="TRANSCRIPTION FACTOR S-II ZINC FINGER DOMAIN-CONTAINING PROTEIN"/>
    <property type="match status" value="1"/>
</dbReference>
<dbReference type="InParanoid" id="A0A7J7BYT2"/>
<dbReference type="GO" id="GO:0006351">
    <property type="term" value="P:DNA-templated transcription"/>
    <property type="evidence" value="ECO:0007669"/>
    <property type="project" value="InterPro"/>
</dbReference>
<keyword evidence="2" id="KW-0863">Zinc-finger</keyword>
<dbReference type="InterPro" id="IPR035441">
    <property type="entry name" value="TFIIS/LEDGF_dom_sf"/>
</dbReference>
<dbReference type="PIRSF" id="PIRSF006704">
    <property type="entry name" value="TF_IIS"/>
    <property type="match status" value="1"/>
</dbReference>
<feature type="compositionally biased region" description="Basic and acidic residues" evidence="5">
    <location>
        <begin position="250"/>
        <end position="261"/>
    </location>
</feature>
<evidence type="ECO:0000259" key="6">
    <source>
        <dbReference type="PROSITE" id="PS51321"/>
    </source>
</evidence>
<keyword evidence="8" id="KW-1185">Reference proteome</keyword>
<protein>
    <submittedName>
        <fullName evidence="7">Transcription elongation factor A protein 1</fullName>
    </submittedName>
</protein>